<dbReference type="Proteomes" id="UP000632659">
    <property type="component" value="Unassembled WGS sequence"/>
</dbReference>
<reference evidence="2" key="1">
    <citation type="submission" date="2020-08" db="EMBL/GenBank/DDBJ databases">
        <title>Genome public.</title>
        <authorList>
            <person name="Liu C."/>
            <person name="Sun Q."/>
        </authorList>
    </citation>
    <scope>NUCLEOTIDE SEQUENCE</scope>
    <source>
        <strain evidence="2">NSJ-15</strain>
    </source>
</reference>
<dbReference type="RefSeq" id="WP_093989703.1">
    <property type="nucleotide sequence ID" value="NZ_FYDD01000004.1"/>
</dbReference>
<gene>
    <name evidence="2" type="ORF">H8702_11375</name>
</gene>
<comment type="caution">
    <text evidence="2">The sequence shown here is derived from an EMBL/GenBank/DDBJ whole genome shotgun (WGS) entry which is preliminary data.</text>
</comment>
<protein>
    <submittedName>
        <fullName evidence="2">Uncharacterized protein</fullName>
    </submittedName>
</protein>
<evidence type="ECO:0000256" key="1">
    <source>
        <dbReference type="SAM" id="Phobius"/>
    </source>
</evidence>
<keyword evidence="1" id="KW-0812">Transmembrane</keyword>
<sequence length="161" mass="18462">MKKRKSTVLSVLIGLPIILLALYYIVPIFISMGFYQEGVRYKNIDVYEGLFDCFAGTYYWDREEMTVTIPDKYHGKPITALGGYFGPGVPTLFFVSPSLPEEKGLTLFIGKNISEINEIEWEDFVWVECSPENKTFYAEDGVLYARKDDSVVFDPDDIEHD</sequence>
<dbReference type="EMBL" id="JACRTL010000007">
    <property type="protein sequence ID" value="MBC8611690.1"/>
    <property type="molecule type" value="Genomic_DNA"/>
</dbReference>
<evidence type="ECO:0000313" key="3">
    <source>
        <dbReference type="Proteomes" id="UP000632659"/>
    </source>
</evidence>
<dbReference type="AlphaFoldDB" id="A0A8J6PL79"/>
<keyword evidence="1" id="KW-0472">Membrane</keyword>
<proteinExistence type="predicted"/>
<keyword evidence="1" id="KW-1133">Transmembrane helix</keyword>
<keyword evidence="3" id="KW-1185">Reference proteome</keyword>
<feature type="transmembrane region" description="Helical" evidence="1">
    <location>
        <begin position="12"/>
        <end position="35"/>
    </location>
</feature>
<dbReference type="OrthoDB" id="2004920at2"/>
<evidence type="ECO:0000313" key="2">
    <source>
        <dbReference type="EMBL" id="MBC8611690.1"/>
    </source>
</evidence>
<name>A0A8J6PL79_9FIRM</name>
<accession>A0A8J6PL79</accession>
<organism evidence="2 3">
    <name type="scientific">Massiliimalia timonensis</name>
    <dbReference type="NCBI Taxonomy" id="1987501"/>
    <lineage>
        <taxon>Bacteria</taxon>
        <taxon>Bacillati</taxon>
        <taxon>Bacillota</taxon>
        <taxon>Clostridia</taxon>
        <taxon>Eubacteriales</taxon>
        <taxon>Oscillospiraceae</taxon>
        <taxon>Massiliimalia</taxon>
    </lineage>
</organism>